<evidence type="ECO:0000313" key="3">
    <source>
        <dbReference type="Proteomes" id="UP001596028"/>
    </source>
</evidence>
<feature type="compositionally biased region" description="Low complexity" evidence="1">
    <location>
        <begin position="147"/>
        <end position="159"/>
    </location>
</feature>
<dbReference type="Proteomes" id="UP001596028">
    <property type="component" value="Unassembled WGS sequence"/>
</dbReference>
<accession>A0ABV9FF24</accession>
<feature type="region of interest" description="Disordered" evidence="1">
    <location>
        <begin position="69"/>
        <end position="108"/>
    </location>
</feature>
<name>A0ABV9FF24_9BACL</name>
<evidence type="ECO:0000313" key="2">
    <source>
        <dbReference type="EMBL" id="MFC4599633.1"/>
    </source>
</evidence>
<sequence>MNLLTPGVMAGLIGASSHVQSTQASMAIYSQEAAKRKPNMEMMGRAIGYVGNALAAAKSEIDKAAEELEAAREKAEAEAEAEEAKLREEAAEKLRDQQEHASAPVDGVTVEISEEGQLVFKNSHTSGAAAAPTEGKAAIAHEPKIYSSSGASRSASAGAEPAVSIRV</sequence>
<organism evidence="2 3">
    <name type="scientific">Cohnella hongkongensis</name>
    <dbReference type="NCBI Taxonomy" id="178337"/>
    <lineage>
        <taxon>Bacteria</taxon>
        <taxon>Bacillati</taxon>
        <taxon>Bacillota</taxon>
        <taxon>Bacilli</taxon>
        <taxon>Bacillales</taxon>
        <taxon>Paenibacillaceae</taxon>
        <taxon>Cohnella</taxon>
    </lineage>
</organism>
<feature type="region of interest" description="Disordered" evidence="1">
    <location>
        <begin position="141"/>
        <end position="167"/>
    </location>
</feature>
<evidence type="ECO:0000256" key="1">
    <source>
        <dbReference type="SAM" id="MobiDB-lite"/>
    </source>
</evidence>
<dbReference type="RefSeq" id="WP_378097805.1">
    <property type="nucleotide sequence ID" value="NZ_JBHSEP010000011.1"/>
</dbReference>
<reference evidence="3" key="1">
    <citation type="journal article" date="2019" name="Int. J. Syst. Evol. Microbiol.">
        <title>The Global Catalogue of Microorganisms (GCM) 10K type strain sequencing project: providing services to taxonomists for standard genome sequencing and annotation.</title>
        <authorList>
            <consortium name="The Broad Institute Genomics Platform"/>
            <consortium name="The Broad Institute Genome Sequencing Center for Infectious Disease"/>
            <person name="Wu L."/>
            <person name="Ma J."/>
        </authorList>
    </citation>
    <scope>NUCLEOTIDE SEQUENCE [LARGE SCALE GENOMIC DNA]</scope>
    <source>
        <strain evidence="3">CCUG 49571</strain>
    </source>
</reference>
<proteinExistence type="predicted"/>
<dbReference type="EMBL" id="JBHSEP010000011">
    <property type="protein sequence ID" value="MFC4599633.1"/>
    <property type="molecule type" value="Genomic_DNA"/>
</dbReference>
<keyword evidence="3" id="KW-1185">Reference proteome</keyword>
<comment type="caution">
    <text evidence="2">The sequence shown here is derived from an EMBL/GenBank/DDBJ whole genome shotgun (WGS) entry which is preliminary data.</text>
</comment>
<feature type="compositionally biased region" description="Basic and acidic residues" evidence="1">
    <location>
        <begin position="69"/>
        <end position="99"/>
    </location>
</feature>
<gene>
    <name evidence="2" type="ORF">ACFO3S_15380</name>
</gene>
<protein>
    <submittedName>
        <fullName evidence="2">Uncharacterized protein</fullName>
    </submittedName>
</protein>